<name>A0A7J7KEY0_BUGNE</name>
<comment type="caution">
    <text evidence="2">The sequence shown here is derived from an EMBL/GenBank/DDBJ whole genome shotgun (WGS) entry which is preliminary data.</text>
</comment>
<dbReference type="AlphaFoldDB" id="A0A7J7KEY0"/>
<accession>A0A7J7KEY0</accession>
<reference evidence="2" key="1">
    <citation type="submission" date="2020-06" db="EMBL/GenBank/DDBJ databases">
        <title>Draft genome of Bugula neritina, a colonial animal packing powerful symbionts and potential medicines.</title>
        <authorList>
            <person name="Rayko M."/>
        </authorList>
    </citation>
    <scope>NUCLEOTIDE SEQUENCE [LARGE SCALE GENOMIC DNA]</scope>
    <source>
        <strain evidence="2">Kwan_BN1</strain>
    </source>
</reference>
<feature type="compositionally biased region" description="Polar residues" evidence="1">
    <location>
        <begin position="92"/>
        <end position="111"/>
    </location>
</feature>
<gene>
    <name evidence="2" type="ORF">EB796_004823</name>
</gene>
<dbReference type="Proteomes" id="UP000593567">
    <property type="component" value="Unassembled WGS sequence"/>
</dbReference>
<evidence type="ECO:0000256" key="1">
    <source>
        <dbReference type="SAM" id="MobiDB-lite"/>
    </source>
</evidence>
<organism evidence="2 3">
    <name type="scientific">Bugula neritina</name>
    <name type="common">Brown bryozoan</name>
    <name type="synonym">Sertularia neritina</name>
    <dbReference type="NCBI Taxonomy" id="10212"/>
    <lineage>
        <taxon>Eukaryota</taxon>
        <taxon>Metazoa</taxon>
        <taxon>Spiralia</taxon>
        <taxon>Lophotrochozoa</taxon>
        <taxon>Bryozoa</taxon>
        <taxon>Gymnolaemata</taxon>
        <taxon>Cheilostomatida</taxon>
        <taxon>Flustrina</taxon>
        <taxon>Buguloidea</taxon>
        <taxon>Bugulidae</taxon>
        <taxon>Bugula</taxon>
    </lineage>
</organism>
<sequence length="167" mass="18217">MRIALRRQDEQIRRYVANFFFYSTTTTEQMPFISDDLVTTATQSTTLRPATQSTTLRPATSTTLRPVTSSTLRPATNTDGTTTEKKTTDNDQVTAGPQSTTLKPATNTDGLTTEKKTTNNEPTESLDVLNSTILSEQGLNGEDKNGCQVFVPAGVILNVLLSLAIHF</sequence>
<dbReference type="EMBL" id="VXIV02000657">
    <property type="protein sequence ID" value="KAF6036857.1"/>
    <property type="molecule type" value="Genomic_DNA"/>
</dbReference>
<keyword evidence="3" id="KW-1185">Reference proteome</keyword>
<evidence type="ECO:0000313" key="2">
    <source>
        <dbReference type="EMBL" id="KAF6036857.1"/>
    </source>
</evidence>
<evidence type="ECO:0000313" key="3">
    <source>
        <dbReference type="Proteomes" id="UP000593567"/>
    </source>
</evidence>
<feature type="region of interest" description="Disordered" evidence="1">
    <location>
        <begin position="44"/>
        <end position="123"/>
    </location>
</feature>
<feature type="compositionally biased region" description="Polar residues" evidence="1">
    <location>
        <begin position="44"/>
        <end position="75"/>
    </location>
</feature>
<proteinExistence type="predicted"/>
<protein>
    <submittedName>
        <fullName evidence="2">Uncharacterized protein</fullName>
    </submittedName>
</protein>